<keyword evidence="2" id="KW-1185">Reference proteome</keyword>
<sequence length="89" mass="10245">MVISRGGDVNWPPRSSDLTLLDFFLWGSFKSQAYANKPQSTAVLKAKITHFISQIHPDLCARVMENWTFRMRAIQRSRGAHLQDVIFHT</sequence>
<dbReference type="PANTHER" id="PTHR47326">
    <property type="entry name" value="TRANSPOSABLE ELEMENT TC3 TRANSPOSASE-LIKE PROTEIN"/>
    <property type="match status" value="1"/>
</dbReference>
<evidence type="ECO:0000313" key="1">
    <source>
        <dbReference type="EMBL" id="CAH2103842.1"/>
    </source>
</evidence>
<dbReference type="PANTHER" id="PTHR47326:SF1">
    <property type="entry name" value="HTH PSQ-TYPE DOMAIN-CONTAINING PROTEIN"/>
    <property type="match status" value="1"/>
</dbReference>
<gene>
    <name evidence="1" type="ORF">EEDITHA_LOCUS18301</name>
</gene>
<dbReference type="EMBL" id="CAKOGL010000026">
    <property type="protein sequence ID" value="CAH2103842.1"/>
    <property type="molecule type" value="Genomic_DNA"/>
</dbReference>
<dbReference type="Gene3D" id="3.30.420.10">
    <property type="entry name" value="Ribonuclease H-like superfamily/Ribonuclease H"/>
    <property type="match status" value="1"/>
</dbReference>
<dbReference type="InterPro" id="IPR036397">
    <property type="entry name" value="RNaseH_sf"/>
</dbReference>
<accession>A0AAU9UXJ9</accession>
<comment type="caution">
    <text evidence="1">The sequence shown here is derived from an EMBL/GenBank/DDBJ whole genome shotgun (WGS) entry which is preliminary data.</text>
</comment>
<organism evidence="1 2">
    <name type="scientific">Euphydryas editha</name>
    <name type="common">Edith's checkerspot</name>
    <dbReference type="NCBI Taxonomy" id="104508"/>
    <lineage>
        <taxon>Eukaryota</taxon>
        <taxon>Metazoa</taxon>
        <taxon>Ecdysozoa</taxon>
        <taxon>Arthropoda</taxon>
        <taxon>Hexapoda</taxon>
        <taxon>Insecta</taxon>
        <taxon>Pterygota</taxon>
        <taxon>Neoptera</taxon>
        <taxon>Endopterygota</taxon>
        <taxon>Lepidoptera</taxon>
        <taxon>Glossata</taxon>
        <taxon>Ditrysia</taxon>
        <taxon>Papilionoidea</taxon>
        <taxon>Nymphalidae</taxon>
        <taxon>Nymphalinae</taxon>
        <taxon>Euphydryas</taxon>
    </lineage>
</organism>
<name>A0AAU9UXJ9_EUPED</name>
<evidence type="ECO:0000313" key="2">
    <source>
        <dbReference type="Proteomes" id="UP001153954"/>
    </source>
</evidence>
<proteinExistence type="predicted"/>
<dbReference type="Proteomes" id="UP001153954">
    <property type="component" value="Unassembled WGS sequence"/>
</dbReference>
<protein>
    <submittedName>
        <fullName evidence="1">Uncharacterized protein</fullName>
    </submittedName>
</protein>
<reference evidence="1" key="1">
    <citation type="submission" date="2022-03" db="EMBL/GenBank/DDBJ databases">
        <authorList>
            <person name="Tunstrom K."/>
        </authorList>
    </citation>
    <scope>NUCLEOTIDE SEQUENCE</scope>
</reference>
<dbReference type="AlphaFoldDB" id="A0AAU9UXJ9"/>
<dbReference type="GO" id="GO:0003676">
    <property type="term" value="F:nucleic acid binding"/>
    <property type="evidence" value="ECO:0007669"/>
    <property type="project" value="InterPro"/>
</dbReference>